<name>A0ABR3VWD4_9PEZI</name>
<feature type="region of interest" description="Disordered" evidence="1">
    <location>
        <begin position="194"/>
        <end position="215"/>
    </location>
</feature>
<dbReference type="Proteomes" id="UP001583177">
    <property type="component" value="Unassembled WGS sequence"/>
</dbReference>
<reference evidence="4 5" key="1">
    <citation type="journal article" date="2024" name="IMA Fungus">
        <title>IMA Genome - F19 : A genome assembly and annotation guide to empower mycologists, including annotated draft genome sequences of Ceratocystis pirilliformis, Diaporthe australafricana, Fusarium ophioides, Paecilomyces lecythidis, and Sporothrix stenoceras.</title>
        <authorList>
            <person name="Aylward J."/>
            <person name="Wilson A.M."/>
            <person name="Visagie C.M."/>
            <person name="Spraker J."/>
            <person name="Barnes I."/>
            <person name="Buitendag C."/>
            <person name="Ceriani C."/>
            <person name="Del Mar Angel L."/>
            <person name="du Plessis D."/>
            <person name="Fuchs T."/>
            <person name="Gasser K."/>
            <person name="Kramer D."/>
            <person name="Li W."/>
            <person name="Munsamy K."/>
            <person name="Piso A."/>
            <person name="Price J.L."/>
            <person name="Sonnekus B."/>
            <person name="Thomas C."/>
            <person name="van der Nest A."/>
            <person name="van Dijk A."/>
            <person name="van Heerden A."/>
            <person name="van Vuuren N."/>
            <person name="Yilmaz N."/>
            <person name="Duong T.A."/>
            <person name="van der Merwe N.A."/>
            <person name="Wingfield M.J."/>
            <person name="Wingfield B.D."/>
        </authorList>
    </citation>
    <scope>NUCLEOTIDE SEQUENCE [LARGE SCALE GENOMIC DNA]</scope>
    <source>
        <strain evidence="4 5">CMW 18300</strain>
    </source>
</reference>
<proteinExistence type="predicted"/>
<feature type="signal peptide" evidence="2">
    <location>
        <begin position="1"/>
        <end position="21"/>
    </location>
</feature>
<feature type="chain" id="PRO_5045287011" description="Ecp2 effector protein-like domain-containing protein" evidence="2">
    <location>
        <begin position="22"/>
        <end position="215"/>
    </location>
</feature>
<evidence type="ECO:0000313" key="4">
    <source>
        <dbReference type="EMBL" id="KAL1846844.1"/>
    </source>
</evidence>
<accession>A0ABR3VWD4</accession>
<feature type="domain" description="Ecp2 effector protein-like" evidence="3">
    <location>
        <begin position="66"/>
        <end position="154"/>
    </location>
</feature>
<sequence>MNIIAFIGLLASMVYITVAAAVPQHADMPLGPAKRTESTFAWKKYFVHNCSTPTLYANDGGDKISGGDCIGLVDFQSGNNGGYYELWDFDHFNNFTYKPIVGFGTCMLAVSHAASDKPNDYAVVGSADVMALMAAVLAKFQVAGSIPTISGSFVCGPNHAPLDLLVYNGSSGWSGKPQSANGIANFTMNAPPETGFQGPDYGSGHYTTGSAPAQP</sequence>
<dbReference type="EMBL" id="JAWRVE010000257">
    <property type="protein sequence ID" value="KAL1846844.1"/>
    <property type="molecule type" value="Genomic_DNA"/>
</dbReference>
<protein>
    <recommendedName>
        <fullName evidence="3">Ecp2 effector protein-like domain-containing protein</fullName>
    </recommendedName>
</protein>
<organism evidence="4 5">
    <name type="scientific">Diaporthe australafricana</name>
    <dbReference type="NCBI Taxonomy" id="127596"/>
    <lineage>
        <taxon>Eukaryota</taxon>
        <taxon>Fungi</taxon>
        <taxon>Dikarya</taxon>
        <taxon>Ascomycota</taxon>
        <taxon>Pezizomycotina</taxon>
        <taxon>Sordariomycetes</taxon>
        <taxon>Sordariomycetidae</taxon>
        <taxon>Diaporthales</taxon>
        <taxon>Diaporthaceae</taxon>
        <taxon>Diaporthe</taxon>
    </lineage>
</organism>
<keyword evidence="5" id="KW-1185">Reference proteome</keyword>
<dbReference type="Pfam" id="PF14856">
    <property type="entry name" value="Hce2"/>
    <property type="match status" value="1"/>
</dbReference>
<evidence type="ECO:0000259" key="3">
    <source>
        <dbReference type="Pfam" id="PF14856"/>
    </source>
</evidence>
<evidence type="ECO:0000256" key="1">
    <source>
        <dbReference type="SAM" id="MobiDB-lite"/>
    </source>
</evidence>
<dbReference type="InterPro" id="IPR029226">
    <property type="entry name" value="Ecp2-like"/>
</dbReference>
<keyword evidence="2" id="KW-0732">Signal</keyword>
<comment type="caution">
    <text evidence="4">The sequence shown here is derived from an EMBL/GenBank/DDBJ whole genome shotgun (WGS) entry which is preliminary data.</text>
</comment>
<evidence type="ECO:0000313" key="5">
    <source>
        <dbReference type="Proteomes" id="UP001583177"/>
    </source>
</evidence>
<evidence type="ECO:0000256" key="2">
    <source>
        <dbReference type="SAM" id="SignalP"/>
    </source>
</evidence>
<gene>
    <name evidence="4" type="ORF">Daus18300_014129</name>
</gene>
<feature type="compositionally biased region" description="Polar residues" evidence="1">
    <location>
        <begin position="205"/>
        <end position="215"/>
    </location>
</feature>